<dbReference type="OrthoDB" id="9903136at2"/>
<dbReference type="AlphaFoldDB" id="A0A848D0U3"/>
<evidence type="ECO:0000313" key="2">
    <source>
        <dbReference type="EMBL" id="NMF00370.1"/>
    </source>
</evidence>
<dbReference type="Proteomes" id="UP000561326">
    <property type="component" value="Unassembled WGS sequence"/>
</dbReference>
<dbReference type="RefSeq" id="WP_021619924.1">
    <property type="nucleotide sequence ID" value="NZ_CABKST010000064.1"/>
</dbReference>
<feature type="signal peptide" evidence="1">
    <location>
        <begin position="1"/>
        <end position="21"/>
    </location>
</feature>
<sequence length="106" mass="12445">MKKAICAFLFAFLLLPGLAAAQEHTEQATIKKVYYDKETQAYYIQTVDKNQEEFWHYGLVFALKEDKALTKYLNQTLMNKKAVVTYEDYESDDAEDWELLEFVITN</sequence>
<dbReference type="EMBL" id="JABAGO010000044">
    <property type="protein sequence ID" value="NMF00370.1"/>
    <property type="molecule type" value="Genomic_DNA"/>
</dbReference>
<gene>
    <name evidence="2" type="ORF">HF838_19285</name>
</gene>
<keyword evidence="1" id="KW-0732">Signal</keyword>
<proteinExistence type="predicted"/>
<evidence type="ECO:0000256" key="1">
    <source>
        <dbReference type="SAM" id="SignalP"/>
    </source>
</evidence>
<evidence type="ECO:0000313" key="3">
    <source>
        <dbReference type="Proteomes" id="UP000561326"/>
    </source>
</evidence>
<name>A0A848D0U3_ANEAE</name>
<dbReference type="GeneID" id="92837909"/>
<organism evidence="2 3">
    <name type="scientific">Aneurinibacillus aneurinilyticus</name>
    <name type="common">Bacillus aneurinolyticus</name>
    <dbReference type="NCBI Taxonomy" id="1391"/>
    <lineage>
        <taxon>Bacteria</taxon>
        <taxon>Bacillati</taxon>
        <taxon>Bacillota</taxon>
        <taxon>Bacilli</taxon>
        <taxon>Bacillales</taxon>
        <taxon>Paenibacillaceae</taxon>
        <taxon>Aneurinibacillus group</taxon>
        <taxon>Aneurinibacillus</taxon>
    </lineage>
</organism>
<accession>A0A848D0U3</accession>
<protein>
    <submittedName>
        <fullName evidence="2">Uncharacterized protein</fullName>
    </submittedName>
</protein>
<comment type="caution">
    <text evidence="2">The sequence shown here is derived from an EMBL/GenBank/DDBJ whole genome shotgun (WGS) entry which is preliminary data.</text>
</comment>
<reference evidence="2 3" key="1">
    <citation type="submission" date="2020-04" db="EMBL/GenBank/DDBJ databases">
        <authorList>
            <person name="Hitch T.C.A."/>
            <person name="Wylensek D."/>
            <person name="Clavel T."/>
        </authorList>
    </citation>
    <scope>NUCLEOTIDE SEQUENCE [LARGE SCALE GENOMIC DNA]</scope>
    <source>
        <strain evidence="2 3">WB01_D5_05</strain>
    </source>
</reference>
<feature type="chain" id="PRO_5032433173" evidence="1">
    <location>
        <begin position="22"/>
        <end position="106"/>
    </location>
</feature>